<dbReference type="AlphaFoldDB" id="A0A1U9KRL9"/>
<accession>A0A1U9KRL9</accession>
<reference evidence="1 2" key="1">
    <citation type="submission" date="2016-03" db="EMBL/GenBank/DDBJ databases">
        <title>Acetic acid bacteria sequencing.</title>
        <authorList>
            <person name="Brandt J."/>
            <person name="Jakob F."/>
            <person name="Vogel R.F."/>
        </authorList>
    </citation>
    <scope>NUCLEOTIDE SEQUENCE [LARGE SCALE GENOMIC DNA]</scope>
    <source>
        <strain evidence="1 2">NBRC 101099</strain>
    </source>
</reference>
<dbReference type="KEGG" id="nch:A0U93_11085"/>
<dbReference type="OrthoDB" id="7409765at2"/>
<dbReference type="RefSeq" id="WP_077807424.1">
    <property type="nucleotide sequence ID" value="NZ_BJXS01000003.1"/>
</dbReference>
<dbReference type="STRING" id="320497.A0U93_11085"/>
<gene>
    <name evidence="1" type="ORF">A0U93_11085</name>
</gene>
<protein>
    <submittedName>
        <fullName evidence="1">Uncharacterized protein</fullName>
    </submittedName>
</protein>
<dbReference type="EMBL" id="CP014691">
    <property type="protein sequence ID" value="AQS88395.1"/>
    <property type="molecule type" value="Genomic_DNA"/>
</dbReference>
<dbReference type="Proteomes" id="UP000188604">
    <property type="component" value="Chromosome"/>
</dbReference>
<proteinExistence type="predicted"/>
<organism evidence="1 2">
    <name type="scientific">Neoasaia chiangmaiensis</name>
    <dbReference type="NCBI Taxonomy" id="320497"/>
    <lineage>
        <taxon>Bacteria</taxon>
        <taxon>Pseudomonadati</taxon>
        <taxon>Pseudomonadota</taxon>
        <taxon>Alphaproteobacteria</taxon>
        <taxon>Acetobacterales</taxon>
        <taxon>Acetobacteraceae</taxon>
        <taxon>Neoasaia</taxon>
    </lineage>
</organism>
<sequence length="152" mass="17177">MNRDDAQGALQDIDSSRRRLADTVAQGYPPVRHAAFAAIMAGLVACGSVPLPWNLLMEAFLLLSMFMIYRWDLRRNGMFINGWRQGSTRRLTWICLVVTLALYLLGAWEMQVYHRPWAGLLGAVPAFIMAYGTSALWMRVYLRELRAGTPVA</sequence>
<keyword evidence="2" id="KW-1185">Reference proteome</keyword>
<name>A0A1U9KRL9_9PROT</name>
<evidence type="ECO:0000313" key="1">
    <source>
        <dbReference type="EMBL" id="AQS88395.1"/>
    </source>
</evidence>
<evidence type="ECO:0000313" key="2">
    <source>
        <dbReference type="Proteomes" id="UP000188604"/>
    </source>
</evidence>